<feature type="region of interest" description="Disordered" evidence="1">
    <location>
        <begin position="12"/>
        <end position="38"/>
    </location>
</feature>
<evidence type="ECO:0000313" key="3">
    <source>
        <dbReference type="Proteomes" id="UP000593567"/>
    </source>
</evidence>
<protein>
    <submittedName>
        <fullName evidence="2">Uncharacterized protein</fullName>
    </submittedName>
</protein>
<dbReference type="Proteomes" id="UP000593567">
    <property type="component" value="Unassembled WGS sequence"/>
</dbReference>
<reference evidence="2" key="1">
    <citation type="submission" date="2020-06" db="EMBL/GenBank/DDBJ databases">
        <title>Draft genome of Bugula neritina, a colonial animal packing powerful symbionts and potential medicines.</title>
        <authorList>
            <person name="Rayko M."/>
        </authorList>
    </citation>
    <scope>NUCLEOTIDE SEQUENCE [LARGE SCALE GENOMIC DNA]</scope>
    <source>
        <strain evidence="2">Kwan_BN1</strain>
    </source>
</reference>
<sequence>MDRPPVEDLIDSALADDSDVHTTSHLEAPTTQPMEANTDAPLANTIEVEPESIIVEASITDEAVDAMENVTQQILEQTTPWVIIDATS</sequence>
<comment type="caution">
    <text evidence="2">The sequence shown here is derived from an EMBL/GenBank/DDBJ whole genome shotgun (WGS) entry which is preliminary data.</text>
</comment>
<keyword evidence="3" id="KW-1185">Reference proteome</keyword>
<dbReference type="EMBL" id="VXIV02001666">
    <property type="protein sequence ID" value="KAF6030832.1"/>
    <property type="molecule type" value="Genomic_DNA"/>
</dbReference>
<evidence type="ECO:0000313" key="2">
    <source>
        <dbReference type="EMBL" id="KAF6030832.1"/>
    </source>
</evidence>
<organism evidence="2 3">
    <name type="scientific">Bugula neritina</name>
    <name type="common">Brown bryozoan</name>
    <name type="synonym">Sertularia neritina</name>
    <dbReference type="NCBI Taxonomy" id="10212"/>
    <lineage>
        <taxon>Eukaryota</taxon>
        <taxon>Metazoa</taxon>
        <taxon>Spiralia</taxon>
        <taxon>Lophotrochozoa</taxon>
        <taxon>Bryozoa</taxon>
        <taxon>Gymnolaemata</taxon>
        <taxon>Cheilostomatida</taxon>
        <taxon>Flustrina</taxon>
        <taxon>Buguloidea</taxon>
        <taxon>Bugulidae</taxon>
        <taxon>Bugula</taxon>
    </lineage>
</organism>
<dbReference type="AlphaFoldDB" id="A0A7J7JWS3"/>
<proteinExistence type="predicted"/>
<evidence type="ECO:0000256" key="1">
    <source>
        <dbReference type="SAM" id="MobiDB-lite"/>
    </source>
</evidence>
<accession>A0A7J7JWS3</accession>
<feature type="compositionally biased region" description="Polar residues" evidence="1">
    <location>
        <begin position="25"/>
        <end position="35"/>
    </location>
</feature>
<gene>
    <name evidence="2" type="ORF">EB796_010863</name>
</gene>
<name>A0A7J7JWS3_BUGNE</name>